<proteinExistence type="predicted"/>
<dbReference type="Proteomes" id="UP000295060">
    <property type="component" value="Unassembled WGS sequence"/>
</dbReference>
<organism evidence="2 3">
    <name type="scientific">Kribbella pratensis</name>
    <dbReference type="NCBI Taxonomy" id="2512112"/>
    <lineage>
        <taxon>Bacteria</taxon>
        <taxon>Bacillati</taxon>
        <taxon>Actinomycetota</taxon>
        <taxon>Actinomycetes</taxon>
        <taxon>Propionibacteriales</taxon>
        <taxon>Kribbellaceae</taxon>
        <taxon>Kribbella</taxon>
    </lineage>
</organism>
<sequence>MASDADSVRRRGNHWAQVTASRLGLTDPAHLATLRDAYLVAYQFPAPLMVRVADNMLADLRADVGSRRTDRILALGRDGHHLAFAMRMLDGDFFQQNCSNLVVSRALVENALQDLENHQGMRFPQLDGFRRVASRVDPADTVGGLLVLTEYLQMRQVPVGRPGSRVSVFDTSFKGTVQELLSAVYPETTFTGRYAFHGESPYDPHPGSKKGYEVHLSASEGRGGLPLYELPPDVSKTFAHQLALNSIEELLDGPMSSPVRIGSAGPEQTGQRHHPELLDGLSRGRISPRLQRLSVREGVKVMNLQAVADLAGDVARVRDAGGNYRRWLDDWAHRYRMEIRAWISGGSTDPRLAELLDSFVHRADKKQAELLQKTLDRAQVPEAARQSIWTAYERCGSDGDKKVFVENVLNSTRASGGCDGRREGKRPGGRLDGPRRDDREL</sequence>
<comment type="caution">
    <text evidence="2">The sequence shown here is derived from an EMBL/GenBank/DDBJ whole genome shotgun (WGS) entry which is preliminary data.</text>
</comment>
<feature type="region of interest" description="Disordered" evidence="1">
    <location>
        <begin position="412"/>
        <end position="441"/>
    </location>
</feature>
<dbReference type="EMBL" id="SODU01000001">
    <property type="protein sequence ID" value="TDW93047.1"/>
    <property type="molecule type" value="Genomic_DNA"/>
</dbReference>
<evidence type="ECO:0000313" key="2">
    <source>
        <dbReference type="EMBL" id="TDW93047.1"/>
    </source>
</evidence>
<evidence type="ECO:0008006" key="4">
    <source>
        <dbReference type="Google" id="ProtNLM"/>
    </source>
</evidence>
<reference evidence="2 3" key="1">
    <citation type="submission" date="2019-03" db="EMBL/GenBank/DDBJ databases">
        <title>Genomic Encyclopedia of Type Strains, Phase III (KMG-III): the genomes of soil and plant-associated and newly described type strains.</title>
        <authorList>
            <person name="Whitman W."/>
        </authorList>
    </citation>
    <scope>NUCLEOTIDE SEQUENCE [LARGE SCALE GENOMIC DNA]</scope>
    <source>
        <strain evidence="2 3">VKMAc-2574</strain>
    </source>
</reference>
<dbReference type="RefSeq" id="WP_134125979.1">
    <property type="nucleotide sequence ID" value="NZ_SODU01000001.1"/>
</dbReference>
<feature type="compositionally biased region" description="Basic and acidic residues" evidence="1">
    <location>
        <begin position="432"/>
        <end position="441"/>
    </location>
</feature>
<name>A0ABY2FIV3_9ACTN</name>
<gene>
    <name evidence="2" type="ORF">EV137_0317</name>
</gene>
<evidence type="ECO:0000313" key="3">
    <source>
        <dbReference type="Proteomes" id="UP000295060"/>
    </source>
</evidence>
<keyword evidence="3" id="KW-1185">Reference proteome</keyword>
<evidence type="ECO:0000256" key="1">
    <source>
        <dbReference type="SAM" id="MobiDB-lite"/>
    </source>
</evidence>
<protein>
    <recommendedName>
        <fullName evidence="4">ABC transporter permease</fullName>
    </recommendedName>
</protein>
<accession>A0ABY2FIV3</accession>